<proteinExistence type="predicted"/>
<dbReference type="Proteomes" id="UP000560658">
    <property type="component" value="Unassembled WGS sequence"/>
</dbReference>
<comment type="caution">
    <text evidence="1">The sequence shown here is derived from an EMBL/GenBank/DDBJ whole genome shotgun (WGS) entry which is preliminary data.</text>
</comment>
<keyword evidence="2" id="KW-1185">Reference proteome</keyword>
<dbReference type="RefSeq" id="WP_044162600.1">
    <property type="nucleotide sequence ID" value="NZ_JACIER010000014.1"/>
</dbReference>
<name>A0A840D3F9_9BACE</name>
<evidence type="ECO:0000313" key="1">
    <source>
        <dbReference type="EMBL" id="MBB4045359.1"/>
    </source>
</evidence>
<protein>
    <submittedName>
        <fullName evidence="1">Uncharacterized protein</fullName>
    </submittedName>
</protein>
<dbReference type="AlphaFoldDB" id="A0A840D3F9"/>
<sequence length="175" mass="20460">MKQTILLIVLIVCVFYTSCNSPSNNKVCMDFQIHSMEEVFFNEQMDSFLTAFLDETQEKGCIYELYVDKKNMDEYQLSLLCGRGNNILFRKRSVNYTVIRSETIYIYSGIEDFVNKDTLSINPRSVMPEYLHAWYKIILPDTSYVVKVNSIIINPFCTATLRRIIEFEPPNISQQ</sequence>
<reference evidence="1" key="1">
    <citation type="submission" date="2020-08" db="EMBL/GenBank/DDBJ databases">
        <title>Genomic Encyclopedia of Type Strains, Phase IV (KMG-IV): sequencing the most valuable type-strain genomes for metagenomic binning, comparative biology and taxonomic classification.</title>
        <authorList>
            <person name="Goeker M."/>
        </authorList>
    </citation>
    <scope>NUCLEOTIDE SEQUENCE [LARGE SCALE GENOMIC DNA]</scope>
    <source>
        <strain evidence="1">DSM 105720</strain>
    </source>
</reference>
<dbReference type="EMBL" id="JACIER010000014">
    <property type="protein sequence ID" value="MBB4045359.1"/>
    <property type="molecule type" value="Genomic_DNA"/>
</dbReference>
<organism evidence="1 2">
    <name type="scientific">Bacteroides reticulotermitis</name>
    <dbReference type="NCBI Taxonomy" id="1133319"/>
    <lineage>
        <taxon>Bacteria</taxon>
        <taxon>Pseudomonadati</taxon>
        <taxon>Bacteroidota</taxon>
        <taxon>Bacteroidia</taxon>
        <taxon>Bacteroidales</taxon>
        <taxon>Bacteroidaceae</taxon>
        <taxon>Bacteroides</taxon>
    </lineage>
</organism>
<accession>A0A840D3F9</accession>
<gene>
    <name evidence="1" type="ORF">GGR06_003171</name>
</gene>
<evidence type="ECO:0000313" key="2">
    <source>
        <dbReference type="Proteomes" id="UP000560658"/>
    </source>
</evidence>